<reference evidence="4 5" key="1">
    <citation type="submission" date="2016-07" db="EMBL/GenBank/DDBJ databases">
        <title>Pervasive Adenine N6-methylation of Active Genes in Fungi.</title>
        <authorList>
            <consortium name="DOE Joint Genome Institute"/>
            <person name="Mondo S.J."/>
            <person name="Dannebaum R.O."/>
            <person name="Kuo R.C."/>
            <person name="Labutti K."/>
            <person name="Haridas S."/>
            <person name="Kuo A."/>
            <person name="Salamov A."/>
            <person name="Ahrendt S.R."/>
            <person name="Lipzen A."/>
            <person name="Sullivan W."/>
            <person name="Andreopoulos W.B."/>
            <person name="Clum A."/>
            <person name="Lindquist E."/>
            <person name="Daum C."/>
            <person name="Ramamoorthy G.K."/>
            <person name="Gryganskyi A."/>
            <person name="Culley D."/>
            <person name="Magnuson J.K."/>
            <person name="James T.Y."/>
            <person name="O'Malley M.A."/>
            <person name="Stajich J.E."/>
            <person name="Spatafora J.W."/>
            <person name="Visel A."/>
            <person name="Grigoriev I.V."/>
        </authorList>
    </citation>
    <scope>NUCLEOTIDE SEQUENCE [LARGE SCALE GENOMIC DNA]</scope>
    <source>
        <strain evidence="4 5">JEL800</strain>
    </source>
</reference>
<keyword evidence="5" id="KW-1185">Reference proteome</keyword>
<gene>
    <name evidence="4" type="ORF">BCR33DRAFT_718423</name>
</gene>
<keyword evidence="3" id="KW-0732">Signal</keyword>
<dbReference type="AlphaFoldDB" id="A0A1Y2C5S5"/>
<keyword evidence="2" id="KW-0812">Transmembrane</keyword>
<evidence type="ECO:0000256" key="2">
    <source>
        <dbReference type="SAM" id="Phobius"/>
    </source>
</evidence>
<evidence type="ECO:0000313" key="4">
    <source>
        <dbReference type="EMBL" id="ORY42227.1"/>
    </source>
</evidence>
<evidence type="ECO:0000256" key="3">
    <source>
        <dbReference type="SAM" id="SignalP"/>
    </source>
</evidence>
<feature type="chain" id="PRO_5013231599" evidence="3">
    <location>
        <begin position="19"/>
        <end position="94"/>
    </location>
</feature>
<protein>
    <submittedName>
        <fullName evidence="4">Uncharacterized protein</fullName>
    </submittedName>
</protein>
<proteinExistence type="predicted"/>
<feature type="compositionally biased region" description="Acidic residues" evidence="1">
    <location>
        <begin position="31"/>
        <end position="42"/>
    </location>
</feature>
<evidence type="ECO:0000313" key="5">
    <source>
        <dbReference type="Proteomes" id="UP000193642"/>
    </source>
</evidence>
<sequence length="94" mass="10730">MLFPRVIILFFLAQVALTSLVENLRPRQQVDESESSTDEAEFADSPSPAPADITVPVVPIAGRSLLFCLLFLFFWNRCLRFQTEKIRNSPLFLK</sequence>
<accession>A0A1Y2C5S5</accession>
<dbReference type="EMBL" id="MCGO01000029">
    <property type="protein sequence ID" value="ORY42227.1"/>
    <property type="molecule type" value="Genomic_DNA"/>
</dbReference>
<evidence type="ECO:0000256" key="1">
    <source>
        <dbReference type="SAM" id="MobiDB-lite"/>
    </source>
</evidence>
<feature type="signal peptide" evidence="3">
    <location>
        <begin position="1"/>
        <end position="18"/>
    </location>
</feature>
<feature type="region of interest" description="Disordered" evidence="1">
    <location>
        <begin position="26"/>
        <end position="51"/>
    </location>
</feature>
<organism evidence="4 5">
    <name type="scientific">Rhizoclosmatium globosum</name>
    <dbReference type="NCBI Taxonomy" id="329046"/>
    <lineage>
        <taxon>Eukaryota</taxon>
        <taxon>Fungi</taxon>
        <taxon>Fungi incertae sedis</taxon>
        <taxon>Chytridiomycota</taxon>
        <taxon>Chytridiomycota incertae sedis</taxon>
        <taxon>Chytridiomycetes</taxon>
        <taxon>Chytridiales</taxon>
        <taxon>Chytriomycetaceae</taxon>
        <taxon>Rhizoclosmatium</taxon>
    </lineage>
</organism>
<keyword evidence="2" id="KW-1133">Transmembrane helix</keyword>
<feature type="transmembrane region" description="Helical" evidence="2">
    <location>
        <begin position="53"/>
        <end position="75"/>
    </location>
</feature>
<comment type="caution">
    <text evidence="4">The sequence shown here is derived from an EMBL/GenBank/DDBJ whole genome shotgun (WGS) entry which is preliminary data.</text>
</comment>
<name>A0A1Y2C5S5_9FUNG</name>
<dbReference type="Proteomes" id="UP000193642">
    <property type="component" value="Unassembled WGS sequence"/>
</dbReference>
<keyword evidence="2" id="KW-0472">Membrane</keyword>